<dbReference type="NCBIfam" id="TIGR01087">
    <property type="entry name" value="murD"/>
    <property type="match status" value="1"/>
</dbReference>
<evidence type="ECO:0000256" key="1">
    <source>
        <dbReference type="ARBA" id="ARBA00004496"/>
    </source>
</evidence>
<evidence type="ECO:0000256" key="7">
    <source>
        <dbReference type="ARBA" id="ARBA00022840"/>
    </source>
</evidence>
<keyword evidence="7 9" id="KW-0067">ATP-binding</keyword>
<evidence type="ECO:0000313" key="13">
    <source>
        <dbReference type="EMBL" id="HJG37613.1"/>
    </source>
</evidence>
<keyword evidence="4 9" id="KW-0436">Ligase</keyword>
<dbReference type="Gene3D" id="3.90.190.20">
    <property type="entry name" value="Mur ligase, C-terminal domain"/>
    <property type="match status" value="1"/>
</dbReference>
<dbReference type="GO" id="GO:0008764">
    <property type="term" value="F:UDP-N-acetylmuramoylalanine-D-glutamate ligase activity"/>
    <property type="evidence" value="ECO:0007669"/>
    <property type="project" value="UniProtKB-UniRule"/>
</dbReference>
<dbReference type="GO" id="GO:0008360">
    <property type="term" value="P:regulation of cell shape"/>
    <property type="evidence" value="ECO:0007669"/>
    <property type="project" value="UniProtKB-KW"/>
</dbReference>
<keyword evidence="5 9" id="KW-0132">Cell division</keyword>
<evidence type="ECO:0000256" key="8">
    <source>
        <dbReference type="ARBA" id="ARBA00023306"/>
    </source>
</evidence>
<dbReference type="AlphaFoldDB" id="A0A921IU47"/>
<comment type="pathway">
    <text evidence="2 9 10">Cell wall biogenesis; peptidoglycan biosynthesis.</text>
</comment>
<keyword evidence="8 9" id="KW-0131">Cell cycle</keyword>
<comment type="subcellular location">
    <subcellularLocation>
        <location evidence="1 9 10">Cytoplasm</location>
    </subcellularLocation>
</comment>
<comment type="function">
    <text evidence="9 10">Cell wall formation. Catalyzes the addition of glutamate to the nucleotide precursor UDP-N-acetylmuramoyl-L-alanine (UMA).</text>
</comment>
<dbReference type="InterPro" id="IPR013221">
    <property type="entry name" value="Mur_ligase_cen"/>
</dbReference>
<evidence type="ECO:0000256" key="6">
    <source>
        <dbReference type="ARBA" id="ARBA00022741"/>
    </source>
</evidence>
<dbReference type="PROSITE" id="PS01011">
    <property type="entry name" value="FOLYLPOLYGLU_SYNT_1"/>
    <property type="match status" value="1"/>
</dbReference>
<dbReference type="Proteomes" id="UP000753256">
    <property type="component" value="Unassembled WGS sequence"/>
</dbReference>
<evidence type="ECO:0000313" key="14">
    <source>
        <dbReference type="Proteomes" id="UP000753256"/>
    </source>
</evidence>
<evidence type="ECO:0000256" key="2">
    <source>
        <dbReference type="ARBA" id="ARBA00004752"/>
    </source>
</evidence>
<dbReference type="Pfam" id="PF02875">
    <property type="entry name" value="Mur_ligase_C"/>
    <property type="match status" value="1"/>
</dbReference>
<protein>
    <recommendedName>
        <fullName evidence="9 10">UDP-N-acetylmuramoylalanine--D-glutamate ligase</fullName>
        <ecNumber evidence="9 10">6.3.2.9</ecNumber>
    </recommendedName>
    <alternativeName>
        <fullName evidence="9">D-glutamic acid-adding enzyme</fullName>
    </alternativeName>
    <alternativeName>
        <fullName evidence="9">UDP-N-acetylmuramoyl-L-alanyl-D-glutamate synthetase</fullName>
    </alternativeName>
</protein>
<dbReference type="GO" id="GO:0004326">
    <property type="term" value="F:tetrahydrofolylpolyglutamate synthase activity"/>
    <property type="evidence" value="ECO:0007669"/>
    <property type="project" value="InterPro"/>
</dbReference>
<dbReference type="InterPro" id="IPR036615">
    <property type="entry name" value="Mur_ligase_C_dom_sf"/>
</dbReference>
<dbReference type="GO" id="GO:0009252">
    <property type="term" value="P:peptidoglycan biosynthetic process"/>
    <property type="evidence" value="ECO:0007669"/>
    <property type="project" value="UniProtKB-UniRule"/>
</dbReference>
<evidence type="ECO:0000256" key="3">
    <source>
        <dbReference type="ARBA" id="ARBA00022490"/>
    </source>
</evidence>
<comment type="caution">
    <text evidence="13">The sequence shown here is derived from an EMBL/GenBank/DDBJ whole genome shotgun (WGS) entry which is preliminary data.</text>
</comment>
<evidence type="ECO:0000256" key="5">
    <source>
        <dbReference type="ARBA" id="ARBA00022618"/>
    </source>
</evidence>
<keyword evidence="9 10" id="KW-0961">Cell wall biogenesis/degradation</keyword>
<dbReference type="Gene3D" id="3.40.1190.10">
    <property type="entry name" value="Mur-like, catalytic domain"/>
    <property type="match status" value="1"/>
</dbReference>
<dbReference type="InterPro" id="IPR005762">
    <property type="entry name" value="MurD"/>
</dbReference>
<accession>A0A921IU47</accession>
<dbReference type="RefSeq" id="WP_273190496.1">
    <property type="nucleotide sequence ID" value="NZ_DYUZ01000029.1"/>
</dbReference>
<comment type="catalytic activity">
    <reaction evidence="9 10">
        <text>UDP-N-acetyl-alpha-D-muramoyl-L-alanine + D-glutamate + ATP = UDP-N-acetyl-alpha-D-muramoyl-L-alanyl-D-glutamate + ADP + phosphate + H(+)</text>
        <dbReference type="Rhea" id="RHEA:16429"/>
        <dbReference type="ChEBI" id="CHEBI:15378"/>
        <dbReference type="ChEBI" id="CHEBI:29986"/>
        <dbReference type="ChEBI" id="CHEBI:30616"/>
        <dbReference type="ChEBI" id="CHEBI:43474"/>
        <dbReference type="ChEBI" id="CHEBI:83898"/>
        <dbReference type="ChEBI" id="CHEBI:83900"/>
        <dbReference type="ChEBI" id="CHEBI:456216"/>
        <dbReference type="EC" id="6.3.2.9"/>
    </reaction>
</comment>
<gene>
    <name evidence="9 13" type="primary">murD</name>
    <name evidence="13" type="ORF">K8V70_07130</name>
</gene>
<evidence type="ECO:0000259" key="11">
    <source>
        <dbReference type="Pfam" id="PF02875"/>
    </source>
</evidence>
<dbReference type="PANTHER" id="PTHR43692:SF1">
    <property type="entry name" value="UDP-N-ACETYLMURAMOYLALANINE--D-GLUTAMATE LIGASE"/>
    <property type="match status" value="1"/>
</dbReference>
<sequence>MPLPQTFSLLVLGMGGTGLSIARWACAHLGERVRSVTVYGGASSSETDASCELAAAGAKFVFATEDVEGSYDVCVSSPGISEFSPFFASAAAHAGEIMGEPEFAWRLSPERWIAVTGTNGKTTTTSLVNHLLNGAGMACVPVGNFGTAPIAAVDARAEGSWFAAELSSYQLATTRELHPRVAVLLNITEDHLAWHRTHEAYAAAKRRIFANLGTGDLAVISMDDPEAAASAPEAGDSGGAVLELALEDTGAEHAAFVRDGMLTVRLAGTEHALVPVGELGIAGDHNVTNALAASAAALWVGADSARVAAGLRSFAPLEHRIEPVATVDGVRYVNDSKATNTDAVEKALTAFTKDDVVLLLGGSDKGTPLEAFARRVAASTVKAVVCFGDAQERFSDAFRPAASTGELVLAQATDLADAVRVARTLAVSGDVVLLSPACASFDEFSGFEERGRRFKELVRALAPAPACGR</sequence>
<dbReference type="Gene3D" id="3.40.50.720">
    <property type="entry name" value="NAD(P)-binding Rossmann-like Domain"/>
    <property type="match status" value="1"/>
</dbReference>
<organism evidence="13 14">
    <name type="scientific">Enorma phocaeensis</name>
    <dbReference type="NCBI Taxonomy" id="1871019"/>
    <lineage>
        <taxon>Bacteria</taxon>
        <taxon>Bacillati</taxon>
        <taxon>Actinomycetota</taxon>
        <taxon>Coriobacteriia</taxon>
        <taxon>Coriobacteriales</taxon>
        <taxon>Coriobacteriaceae</taxon>
        <taxon>Enorma</taxon>
    </lineage>
</organism>
<proteinExistence type="inferred from homology"/>
<dbReference type="EMBL" id="DYUZ01000029">
    <property type="protein sequence ID" value="HJG37613.1"/>
    <property type="molecule type" value="Genomic_DNA"/>
</dbReference>
<dbReference type="GO" id="GO:0005524">
    <property type="term" value="F:ATP binding"/>
    <property type="evidence" value="ECO:0007669"/>
    <property type="project" value="UniProtKB-UniRule"/>
</dbReference>
<dbReference type="GO" id="GO:0071555">
    <property type="term" value="P:cell wall organization"/>
    <property type="evidence" value="ECO:0007669"/>
    <property type="project" value="UniProtKB-KW"/>
</dbReference>
<keyword evidence="6 9" id="KW-0547">Nucleotide-binding</keyword>
<evidence type="ECO:0000256" key="10">
    <source>
        <dbReference type="RuleBase" id="RU003664"/>
    </source>
</evidence>
<dbReference type="InterPro" id="IPR036565">
    <property type="entry name" value="Mur-like_cat_sf"/>
</dbReference>
<feature type="domain" description="Mur ligase central" evidence="12">
    <location>
        <begin position="115"/>
        <end position="297"/>
    </location>
</feature>
<keyword evidence="3 9" id="KW-0963">Cytoplasm</keyword>
<dbReference type="SUPFAM" id="SSF53244">
    <property type="entry name" value="MurD-like peptide ligases, peptide-binding domain"/>
    <property type="match status" value="1"/>
</dbReference>
<dbReference type="PANTHER" id="PTHR43692">
    <property type="entry name" value="UDP-N-ACETYLMURAMOYLALANINE--D-GLUTAMATE LIGASE"/>
    <property type="match status" value="1"/>
</dbReference>
<evidence type="ECO:0000259" key="12">
    <source>
        <dbReference type="Pfam" id="PF08245"/>
    </source>
</evidence>
<dbReference type="GO" id="GO:0051301">
    <property type="term" value="P:cell division"/>
    <property type="evidence" value="ECO:0007669"/>
    <property type="project" value="UniProtKB-KW"/>
</dbReference>
<dbReference type="SUPFAM" id="SSF53623">
    <property type="entry name" value="MurD-like peptide ligases, catalytic domain"/>
    <property type="match status" value="1"/>
</dbReference>
<dbReference type="InterPro" id="IPR018109">
    <property type="entry name" value="Folylpolyglutamate_synth_CS"/>
</dbReference>
<dbReference type="HAMAP" id="MF_00639">
    <property type="entry name" value="MurD"/>
    <property type="match status" value="1"/>
</dbReference>
<dbReference type="GO" id="GO:0005737">
    <property type="term" value="C:cytoplasm"/>
    <property type="evidence" value="ECO:0007669"/>
    <property type="project" value="UniProtKB-SubCell"/>
</dbReference>
<reference evidence="13" key="2">
    <citation type="submission" date="2021-09" db="EMBL/GenBank/DDBJ databases">
        <authorList>
            <person name="Gilroy R."/>
        </authorList>
    </citation>
    <scope>NUCLEOTIDE SEQUENCE</scope>
    <source>
        <strain evidence="13">ChiHjej13B12-9602</strain>
    </source>
</reference>
<name>A0A921IU47_9ACTN</name>
<feature type="binding site" evidence="9">
    <location>
        <begin position="117"/>
        <end position="123"/>
    </location>
    <ligand>
        <name>ATP</name>
        <dbReference type="ChEBI" id="CHEBI:30616"/>
    </ligand>
</feature>
<dbReference type="Pfam" id="PF08245">
    <property type="entry name" value="Mur_ligase_M"/>
    <property type="match status" value="1"/>
</dbReference>
<feature type="domain" description="Mur ligase C-terminal" evidence="11">
    <location>
        <begin position="319"/>
        <end position="438"/>
    </location>
</feature>
<comment type="similarity">
    <text evidence="9">Belongs to the MurCDEF family.</text>
</comment>
<dbReference type="InterPro" id="IPR004101">
    <property type="entry name" value="Mur_ligase_C"/>
</dbReference>
<keyword evidence="9 10" id="KW-0133">Cell shape</keyword>
<keyword evidence="9 10" id="KW-0573">Peptidoglycan synthesis</keyword>
<reference evidence="13" key="1">
    <citation type="journal article" date="2021" name="PeerJ">
        <title>Extensive microbial diversity within the chicken gut microbiome revealed by metagenomics and culture.</title>
        <authorList>
            <person name="Gilroy R."/>
            <person name="Ravi A."/>
            <person name="Getino M."/>
            <person name="Pursley I."/>
            <person name="Horton D.L."/>
            <person name="Alikhan N.F."/>
            <person name="Baker D."/>
            <person name="Gharbi K."/>
            <person name="Hall N."/>
            <person name="Watson M."/>
            <person name="Adriaenssens E.M."/>
            <person name="Foster-Nyarko E."/>
            <person name="Jarju S."/>
            <person name="Secka A."/>
            <person name="Antonio M."/>
            <person name="Oren A."/>
            <person name="Chaudhuri R.R."/>
            <person name="La Ragione R."/>
            <person name="Hildebrand F."/>
            <person name="Pallen M.J."/>
        </authorList>
    </citation>
    <scope>NUCLEOTIDE SEQUENCE</scope>
    <source>
        <strain evidence="13">ChiHjej13B12-9602</strain>
    </source>
</reference>
<evidence type="ECO:0000256" key="9">
    <source>
        <dbReference type="HAMAP-Rule" id="MF_00639"/>
    </source>
</evidence>
<evidence type="ECO:0000256" key="4">
    <source>
        <dbReference type="ARBA" id="ARBA00022598"/>
    </source>
</evidence>
<dbReference type="EC" id="6.3.2.9" evidence="9 10"/>